<proteinExistence type="predicted"/>
<dbReference type="Proteomes" id="UP000596145">
    <property type="component" value="Chromosome"/>
</dbReference>
<dbReference type="EMBL" id="CP066007">
    <property type="protein sequence ID" value="QQB46423.1"/>
    <property type="molecule type" value="Genomic_DNA"/>
</dbReference>
<evidence type="ECO:0000256" key="1">
    <source>
        <dbReference type="SAM" id="MobiDB-lite"/>
    </source>
</evidence>
<gene>
    <name evidence="2" type="ORF">I6I10_00215</name>
    <name evidence="3" type="ORF">I6J21_02850</name>
</gene>
<accession>A0A7T4EFF9</accession>
<name>A0A7T4EFF9_9CORY</name>
<dbReference type="EMBL" id="CP069534">
    <property type="protein sequence ID" value="QRP71113.1"/>
    <property type="molecule type" value="Genomic_DNA"/>
</dbReference>
<reference evidence="2 4" key="1">
    <citation type="submission" date="2020-12" db="EMBL/GenBank/DDBJ databases">
        <title>FDA dAtabase for Regulatory Grade micrObial Sequences (FDA-ARGOS): Supporting development and validation of Infectious Disease Dx tests.</title>
        <authorList>
            <person name="Sproer C."/>
            <person name="Gronow S."/>
            <person name="Severitt S."/>
            <person name="Schroder I."/>
            <person name="Tallon L."/>
            <person name="Sadzewicz L."/>
            <person name="Zhao X."/>
            <person name="Boylan J."/>
            <person name="Ott S."/>
            <person name="Bowen H."/>
            <person name="Vavikolanu K."/>
            <person name="Mehta A."/>
            <person name="Aluvathingal J."/>
            <person name="Nadendla S."/>
            <person name="Lowell S."/>
            <person name="Myers T."/>
            <person name="Yan Y."/>
            <person name="Sichtig H."/>
        </authorList>
    </citation>
    <scope>NUCLEOTIDE SEQUENCE [LARGE SCALE GENOMIC DNA]</scope>
    <source>
        <strain evidence="2 4">FDAARGOS_1053</strain>
        <strain evidence="3">FDAARGOS_1191</strain>
    </source>
</reference>
<dbReference type="PANTHER" id="PTHR32329:SF4">
    <property type="entry name" value="ACTIVATOR OF 2-HYDROXYACYL-COA DEHYDRATASE"/>
    <property type="match status" value="1"/>
</dbReference>
<organism evidence="2 4">
    <name type="scientific">Corynebacterium glucuronolyticum</name>
    <dbReference type="NCBI Taxonomy" id="39791"/>
    <lineage>
        <taxon>Bacteria</taxon>
        <taxon>Bacillati</taxon>
        <taxon>Actinomycetota</taxon>
        <taxon>Actinomycetes</taxon>
        <taxon>Mycobacteriales</taxon>
        <taxon>Corynebacteriaceae</taxon>
        <taxon>Corynebacterium</taxon>
    </lineage>
</organism>
<evidence type="ECO:0000313" key="4">
    <source>
        <dbReference type="Proteomes" id="UP000596145"/>
    </source>
</evidence>
<protein>
    <submittedName>
        <fullName evidence="2">2-hydroxyacyl-CoA dehydratase</fullName>
    </submittedName>
</protein>
<dbReference type="InterPro" id="IPR051805">
    <property type="entry name" value="Dehydratase_Activator_Redct"/>
</dbReference>
<feature type="region of interest" description="Disordered" evidence="1">
    <location>
        <begin position="45"/>
        <end position="64"/>
    </location>
</feature>
<dbReference type="OrthoDB" id="9177882at2"/>
<evidence type="ECO:0000313" key="3">
    <source>
        <dbReference type="EMBL" id="QRP71113.1"/>
    </source>
</evidence>
<dbReference type="PANTHER" id="PTHR32329">
    <property type="entry name" value="BIFUNCTIONAL PROTEIN [INCLUDES 2-HYDROXYACYL-COA DEHYDRATASE (N-TER) AND ITS ACTIVATOR DOMAIN (C_TERM)-RELATED"/>
    <property type="match status" value="1"/>
</dbReference>
<evidence type="ECO:0000313" key="2">
    <source>
        <dbReference type="EMBL" id="QQB46423.1"/>
    </source>
</evidence>
<dbReference type="AlphaFoldDB" id="A0A7T4EFF9"/>
<dbReference type="Proteomes" id="UP000617681">
    <property type="component" value="Chromosome"/>
</dbReference>
<sequence length="382" mass="41804">MPPTLRHATHTGMCPGRDAGEAKKLTRAVAIKRCLRGSRKDRAEELDIDHGSQLPGEGRGRDRSEGFELVDEAEDTQSDDLAGSELDAQLGIGVSQLLGQGDMQCEGYEILMPQLAPIHMRLFAPVLCMAGYNVRLLEKASDDGIEVGLKYVNNDSCYPAIVVIGQFISQFLSGQADPDRTAVGITQTGGQCRASNYAGLLRKGLVDAGYPQVPVIALSAQGIESNPGFSITPKMLHKAFQAVTVGNVLEKALLRTRPYQIDGNVDQLYEKWDRISRDWFTGRHFVPALKKRLGFGALIRAIVADFDAVELQQIPRKPRVGLVGEILVQFHPDANNHAVATIEAEGCEAELPSLAQFFHMSLINSHFKETIVGSMTTNQRRL</sequence>